<reference evidence="2 3" key="1">
    <citation type="journal article" date="2015" name="Nature">
        <title>rRNA introns, odd ribosomes, and small enigmatic genomes across a large radiation of phyla.</title>
        <authorList>
            <person name="Brown C.T."/>
            <person name="Hug L.A."/>
            <person name="Thomas B.C."/>
            <person name="Sharon I."/>
            <person name="Castelle C.J."/>
            <person name="Singh A."/>
            <person name="Wilkins M.J."/>
            <person name="Williams K.H."/>
            <person name="Banfield J.F."/>
        </authorList>
    </citation>
    <scope>NUCLEOTIDE SEQUENCE [LARGE SCALE GENOMIC DNA]</scope>
</reference>
<sequence>MKRFVAATLLSLTVLASFPAIGYVDERDEQPTTPITECVLKSEATTYAKAYVAEMIGIAKRNGLTPREGAEERLLQVFLEAIGKGHLIIIWTTKTKNRARVENKSRQMAGLFFDKNTLIFLRM</sequence>
<evidence type="ECO:0000256" key="1">
    <source>
        <dbReference type="SAM" id="SignalP"/>
    </source>
</evidence>
<feature type="signal peptide" evidence="1">
    <location>
        <begin position="1"/>
        <end position="22"/>
    </location>
</feature>
<keyword evidence="1" id="KW-0732">Signal</keyword>
<dbReference type="EMBL" id="LCRF01000044">
    <property type="protein sequence ID" value="KKW30331.1"/>
    <property type="molecule type" value="Genomic_DNA"/>
</dbReference>
<proteinExistence type="predicted"/>
<feature type="chain" id="PRO_5002540789" description="TPM domain-containing protein" evidence="1">
    <location>
        <begin position="23"/>
        <end position="123"/>
    </location>
</feature>
<dbReference type="Proteomes" id="UP000034445">
    <property type="component" value="Unassembled WGS sequence"/>
</dbReference>
<organism evidence="2 3">
    <name type="scientific">Candidatus Kaiserbacteria bacterium GW2011_GWC2_52_8b</name>
    <dbReference type="NCBI Taxonomy" id="1618676"/>
    <lineage>
        <taxon>Bacteria</taxon>
        <taxon>Candidatus Kaiseribacteriota</taxon>
    </lineage>
</organism>
<evidence type="ECO:0008006" key="4">
    <source>
        <dbReference type="Google" id="ProtNLM"/>
    </source>
</evidence>
<evidence type="ECO:0000313" key="3">
    <source>
        <dbReference type="Proteomes" id="UP000034445"/>
    </source>
</evidence>
<accession>A0A0G1XH91</accession>
<dbReference type="AlphaFoldDB" id="A0A0G1XH91"/>
<gene>
    <name evidence="2" type="ORF">UY74_C0044G0009</name>
</gene>
<name>A0A0G1XH91_9BACT</name>
<protein>
    <recommendedName>
        <fullName evidence="4">TPM domain-containing protein</fullName>
    </recommendedName>
</protein>
<comment type="caution">
    <text evidence="2">The sequence shown here is derived from an EMBL/GenBank/DDBJ whole genome shotgun (WGS) entry which is preliminary data.</text>
</comment>
<evidence type="ECO:0000313" key="2">
    <source>
        <dbReference type="EMBL" id="KKW30331.1"/>
    </source>
</evidence>